<organism evidence="3 4">
    <name type="scientific">Halomonas urumqiensis</name>
    <dbReference type="NCBI Taxonomy" id="1684789"/>
    <lineage>
        <taxon>Bacteria</taxon>
        <taxon>Pseudomonadati</taxon>
        <taxon>Pseudomonadota</taxon>
        <taxon>Gammaproteobacteria</taxon>
        <taxon>Oceanospirillales</taxon>
        <taxon>Halomonadaceae</taxon>
        <taxon>Halomonas</taxon>
    </lineage>
</organism>
<evidence type="ECO:0000259" key="2">
    <source>
        <dbReference type="Pfam" id="PF13699"/>
    </source>
</evidence>
<proteinExistence type="predicted"/>
<comment type="caution">
    <text evidence="3">The sequence shown here is derived from an EMBL/GenBank/DDBJ whole genome shotgun (WGS) entry which is preliminary data.</text>
</comment>
<evidence type="ECO:0000313" key="3">
    <source>
        <dbReference type="EMBL" id="PMR78309.1"/>
    </source>
</evidence>
<dbReference type="AlphaFoldDB" id="A0A2N7UD01"/>
<name>A0A2N7UD01_9GAMM</name>
<dbReference type="OrthoDB" id="6174656at2"/>
<evidence type="ECO:0000256" key="1">
    <source>
        <dbReference type="SAM" id="MobiDB-lite"/>
    </source>
</evidence>
<feature type="region of interest" description="Disordered" evidence="1">
    <location>
        <begin position="223"/>
        <end position="256"/>
    </location>
</feature>
<dbReference type="InterPro" id="IPR025295">
    <property type="entry name" value="eCIS_core_dom"/>
</dbReference>
<reference evidence="3 4" key="1">
    <citation type="submission" date="2018-01" db="EMBL/GenBank/DDBJ databases">
        <title>Halomonas endophytica sp. nov., isolated from storage liquid in the stems of Populus euphratica.</title>
        <authorList>
            <person name="Chen C."/>
        </authorList>
    </citation>
    <scope>NUCLEOTIDE SEQUENCE [LARGE SCALE GENOMIC DNA]</scope>
    <source>
        <strain evidence="3 4">BZ-SZ-XJ27</strain>
    </source>
</reference>
<feature type="region of interest" description="Disordered" evidence="1">
    <location>
        <begin position="1"/>
        <end position="22"/>
    </location>
</feature>
<protein>
    <recommendedName>
        <fullName evidence="2">eCIS core domain-containing protein</fullName>
    </recommendedName>
</protein>
<accession>A0A2N7UD01</accession>
<keyword evidence="4" id="KW-1185">Reference proteome</keyword>
<gene>
    <name evidence="3" type="ORF">C1H70_16245</name>
</gene>
<evidence type="ECO:0000313" key="4">
    <source>
        <dbReference type="Proteomes" id="UP000235547"/>
    </source>
</evidence>
<dbReference type="Pfam" id="PF13699">
    <property type="entry name" value="eCIS_core"/>
    <property type="match status" value="1"/>
</dbReference>
<feature type="domain" description="eCIS core" evidence="2">
    <location>
        <begin position="150"/>
        <end position="227"/>
    </location>
</feature>
<dbReference type="EMBL" id="PNRG01000033">
    <property type="protein sequence ID" value="PMR78309.1"/>
    <property type="molecule type" value="Genomic_DNA"/>
</dbReference>
<dbReference type="Proteomes" id="UP000235547">
    <property type="component" value="Unassembled WGS sequence"/>
</dbReference>
<feature type="region of interest" description="Disordered" evidence="1">
    <location>
        <begin position="130"/>
        <end position="161"/>
    </location>
</feature>
<sequence>MTMKLWQARKGHRTGKRGPGKPSFAHGIHHQAQPVGQVLYGEPAEVHIRDSSGPVVQTKLVQTKLVQAKLNVGAPDDRFEQEADWMADRVTEGASADKAIHTTNTDVAQRLCEECEEEEQQEVNVQAKAESATIAPSQASGLPPANGGQPMPRPLQQRFSKGFGRDLGPVRIHTHSQADEQARRLNAQAYTYGQHIYFRQGHYQPDTRRGQWLLAHELTHTLQQDSHKQLKPLNESEGQANTEQLGERSDGSGGSP</sequence>
<feature type="compositionally biased region" description="Basic residues" evidence="1">
    <location>
        <begin position="7"/>
        <end position="19"/>
    </location>
</feature>